<dbReference type="Gene3D" id="1.10.10.10">
    <property type="entry name" value="Winged helix-like DNA-binding domain superfamily/Winged helix DNA-binding domain"/>
    <property type="match status" value="1"/>
</dbReference>
<dbReference type="InterPro" id="IPR036388">
    <property type="entry name" value="WH-like_DNA-bd_sf"/>
</dbReference>
<keyword evidence="9" id="KW-1185">Reference proteome</keyword>
<evidence type="ECO:0000313" key="7">
    <source>
        <dbReference type="EMBL" id="SCC80310.1"/>
    </source>
</evidence>
<dbReference type="SUPFAM" id="SSF46785">
    <property type="entry name" value="Winged helix' DNA-binding domain"/>
    <property type="match status" value="1"/>
</dbReference>
<dbReference type="AlphaFoldDB" id="A0A0P7XVS7"/>
<gene>
    <name evidence="7" type="ORF">GA0071312_1418</name>
    <name evidence="6" type="ORF">HLUCCO17_05515</name>
</gene>
<evidence type="ECO:0000313" key="6">
    <source>
        <dbReference type="EMBL" id="KPQ11644.1"/>
    </source>
</evidence>
<keyword evidence="1" id="KW-0805">Transcription regulation</keyword>
<feature type="domain" description="HTH marR-type" evidence="5">
    <location>
        <begin position="28"/>
        <end position="161"/>
    </location>
</feature>
<evidence type="ECO:0000313" key="9">
    <source>
        <dbReference type="Proteomes" id="UP000182800"/>
    </source>
</evidence>
<dbReference type="InterPro" id="IPR000835">
    <property type="entry name" value="HTH_MarR-typ"/>
</dbReference>
<name>A0A0P7XVS7_9HYPH</name>
<dbReference type="InterPro" id="IPR039422">
    <property type="entry name" value="MarR/SlyA-like"/>
</dbReference>
<organism evidence="6 8">
    <name type="scientific">Saliniramus fredricksonii</name>
    <dbReference type="NCBI Taxonomy" id="1653334"/>
    <lineage>
        <taxon>Bacteria</taxon>
        <taxon>Pseudomonadati</taxon>
        <taxon>Pseudomonadota</taxon>
        <taxon>Alphaproteobacteria</taxon>
        <taxon>Hyphomicrobiales</taxon>
        <taxon>Salinarimonadaceae</taxon>
        <taxon>Saliniramus</taxon>
    </lineage>
</organism>
<reference evidence="6 8" key="1">
    <citation type="submission" date="2015-09" db="EMBL/GenBank/DDBJ databases">
        <title>Identification and resolution of microdiversity through metagenomic sequencing of parallel consortia.</title>
        <authorList>
            <person name="Nelson W.C."/>
            <person name="Romine M.F."/>
            <person name="Lindemann S.R."/>
        </authorList>
    </citation>
    <scope>NUCLEOTIDE SEQUENCE [LARGE SCALE GENOMIC DNA]</scope>
    <source>
        <strain evidence="6">HL-109</strain>
    </source>
</reference>
<sequence>MKRNPPATRASDAPESASAASGPDAELAADLIVHLARIARSGEDPGETKSRNSVQRLSAAQWAALRYMARANPFSRTPSAFARYHGTTRGTASQTIKSLVAAGLLTRARDDRDRRSVRFALTPSGEACLAEDGACALVQAVADLPADQRENLIVTMRRLAGEIAVSHGAPCFGCCQDCRHLRERDACAGYCAQVDAPLSLDDMHLLCADFEAAVESG</sequence>
<feature type="compositionally biased region" description="Low complexity" evidence="4">
    <location>
        <begin position="10"/>
        <end position="23"/>
    </location>
</feature>
<evidence type="ECO:0000256" key="1">
    <source>
        <dbReference type="ARBA" id="ARBA00023015"/>
    </source>
</evidence>
<evidence type="ECO:0000259" key="5">
    <source>
        <dbReference type="PROSITE" id="PS50995"/>
    </source>
</evidence>
<dbReference type="InterPro" id="IPR023187">
    <property type="entry name" value="Tscrpt_reg_MarR-type_CS"/>
</dbReference>
<dbReference type="PANTHER" id="PTHR33164:SF89">
    <property type="entry name" value="MARR FAMILY REGULATORY PROTEIN"/>
    <property type="match status" value="1"/>
</dbReference>
<dbReference type="GO" id="GO:0003700">
    <property type="term" value="F:DNA-binding transcription factor activity"/>
    <property type="evidence" value="ECO:0007669"/>
    <property type="project" value="InterPro"/>
</dbReference>
<accession>A0A0P7XVS7</accession>
<dbReference type="RefSeq" id="WP_083204408.1">
    <property type="nucleotide sequence ID" value="NZ_FMBM01000002.1"/>
</dbReference>
<dbReference type="PATRIC" id="fig|1653334.4.peg.2170"/>
<protein>
    <submittedName>
        <fullName evidence="6 7">Transcriptional regulator</fullName>
    </submittedName>
</protein>
<dbReference type="GO" id="GO:0003677">
    <property type="term" value="F:DNA binding"/>
    <property type="evidence" value="ECO:0007669"/>
    <property type="project" value="UniProtKB-KW"/>
</dbReference>
<keyword evidence="2 7" id="KW-0238">DNA-binding</keyword>
<dbReference type="SMART" id="SM00347">
    <property type="entry name" value="HTH_MARR"/>
    <property type="match status" value="1"/>
</dbReference>
<dbReference type="GO" id="GO:0006950">
    <property type="term" value="P:response to stress"/>
    <property type="evidence" value="ECO:0007669"/>
    <property type="project" value="TreeGrafter"/>
</dbReference>
<dbReference type="PANTHER" id="PTHR33164">
    <property type="entry name" value="TRANSCRIPTIONAL REGULATOR, MARR FAMILY"/>
    <property type="match status" value="1"/>
</dbReference>
<dbReference type="PROSITE" id="PS50995">
    <property type="entry name" value="HTH_MARR_2"/>
    <property type="match status" value="1"/>
</dbReference>
<evidence type="ECO:0000313" key="8">
    <source>
        <dbReference type="Proteomes" id="UP000050497"/>
    </source>
</evidence>
<dbReference type="InterPro" id="IPR036390">
    <property type="entry name" value="WH_DNA-bd_sf"/>
</dbReference>
<comment type="caution">
    <text evidence="6">The sequence shown here is derived from an EMBL/GenBank/DDBJ whole genome shotgun (WGS) entry which is preliminary data.</text>
</comment>
<proteinExistence type="predicted"/>
<evidence type="ECO:0000256" key="2">
    <source>
        <dbReference type="ARBA" id="ARBA00023125"/>
    </source>
</evidence>
<evidence type="ECO:0000256" key="3">
    <source>
        <dbReference type="ARBA" id="ARBA00023163"/>
    </source>
</evidence>
<evidence type="ECO:0000256" key="4">
    <source>
        <dbReference type="SAM" id="MobiDB-lite"/>
    </source>
</evidence>
<dbReference type="OrthoDB" id="5522755at2"/>
<feature type="region of interest" description="Disordered" evidence="4">
    <location>
        <begin position="1"/>
        <end position="23"/>
    </location>
</feature>
<dbReference type="PROSITE" id="PS01117">
    <property type="entry name" value="HTH_MARR_1"/>
    <property type="match status" value="1"/>
</dbReference>
<dbReference type="EMBL" id="FMBM01000002">
    <property type="protein sequence ID" value="SCC80310.1"/>
    <property type="molecule type" value="Genomic_DNA"/>
</dbReference>
<dbReference type="Pfam" id="PF12802">
    <property type="entry name" value="MarR_2"/>
    <property type="match status" value="1"/>
</dbReference>
<dbReference type="EMBL" id="LJSX01000006">
    <property type="protein sequence ID" value="KPQ11644.1"/>
    <property type="molecule type" value="Genomic_DNA"/>
</dbReference>
<dbReference type="Proteomes" id="UP000182800">
    <property type="component" value="Unassembled WGS sequence"/>
</dbReference>
<keyword evidence="3" id="KW-0804">Transcription</keyword>
<reference evidence="7 9" key="2">
    <citation type="submission" date="2016-08" db="EMBL/GenBank/DDBJ databases">
        <authorList>
            <person name="Varghese N."/>
            <person name="Submissions Spin"/>
        </authorList>
    </citation>
    <scope>NUCLEOTIDE SEQUENCE [LARGE SCALE GENOMIC DNA]</scope>
    <source>
        <strain evidence="7 9">HL-109</strain>
    </source>
</reference>
<dbReference type="STRING" id="1653334.GA0071312_1418"/>
<dbReference type="Proteomes" id="UP000050497">
    <property type="component" value="Unassembled WGS sequence"/>
</dbReference>